<evidence type="ECO:0000259" key="6">
    <source>
        <dbReference type="SMART" id="SM00988"/>
    </source>
</evidence>
<keyword evidence="2 5" id="KW-0963">Cytoplasm</keyword>
<evidence type="ECO:0000313" key="10">
    <source>
        <dbReference type="Proteomes" id="UP000594903"/>
    </source>
</evidence>
<dbReference type="GO" id="GO:0016151">
    <property type="term" value="F:nickel cation binding"/>
    <property type="evidence" value="ECO:0007669"/>
    <property type="project" value="UniProtKB-UniRule"/>
</dbReference>
<dbReference type="InterPro" id="IPR004029">
    <property type="entry name" value="UreE_N"/>
</dbReference>
<evidence type="ECO:0000256" key="1">
    <source>
        <dbReference type="ARBA" id="ARBA00004496"/>
    </source>
</evidence>
<evidence type="ECO:0000256" key="4">
    <source>
        <dbReference type="ARBA" id="ARBA00023186"/>
    </source>
</evidence>
<dbReference type="GO" id="GO:0051082">
    <property type="term" value="F:unfolded protein binding"/>
    <property type="evidence" value="ECO:0007669"/>
    <property type="project" value="UniProtKB-UniRule"/>
</dbReference>
<dbReference type="GO" id="GO:0005737">
    <property type="term" value="C:cytoplasm"/>
    <property type="evidence" value="ECO:0007669"/>
    <property type="project" value="UniProtKB-SubCell"/>
</dbReference>
<dbReference type="EMBL" id="CP065725">
    <property type="protein sequence ID" value="QPT40756.1"/>
    <property type="molecule type" value="Genomic_DNA"/>
</dbReference>
<dbReference type="STRING" id="1122619.GCA_000373745_02065"/>
<dbReference type="Proteomes" id="UP000254603">
    <property type="component" value="Unassembled WGS sequence"/>
</dbReference>
<dbReference type="OrthoDB" id="5421304at2"/>
<evidence type="ECO:0000256" key="5">
    <source>
        <dbReference type="HAMAP-Rule" id="MF_00822"/>
    </source>
</evidence>
<protein>
    <recommendedName>
        <fullName evidence="5">Urease accessory protein UreE</fullName>
    </recommendedName>
</protein>
<dbReference type="PIRSF" id="PIRSF036402">
    <property type="entry name" value="Ureas_acces_UreE"/>
    <property type="match status" value="1"/>
</dbReference>
<sequence length="147" mass="16425">MILKEILGNVKDFDTKGKAIDKVKISADDRLKRVVRLTSDNGVDIGINLSTETILKDGDVLAEDENSVFVLECLPQDVLVIKPEDIVTMAFAAHSIGNRHAPAVFEQGAMIIEYDYLIAQWLDEHNIPFTRENLVVSNPLKHASHHH</sequence>
<dbReference type="Pfam" id="PF05194">
    <property type="entry name" value="UreE_C"/>
    <property type="match status" value="1"/>
</dbReference>
<dbReference type="EMBL" id="UGSB01000001">
    <property type="protein sequence ID" value="SUA52646.1"/>
    <property type="molecule type" value="Genomic_DNA"/>
</dbReference>
<dbReference type="HAMAP" id="MF_00822">
    <property type="entry name" value="UreE"/>
    <property type="match status" value="1"/>
</dbReference>
<keyword evidence="3 5" id="KW-0533">Nickel</keyword>
<dbReference type="InterPro" id="IPR036118">
    <property type="entry name" value="UreE_N_sf"/>
</dbReference>
<reference evidence="8 9" key="1">
    <citation type="submission" date="2018-06" db="EMBL/GenBank/DDBJ databases">
        <authorList>
            <consortium name="Pathogen Informatics"/>
            <person name="Doyle S."/>
        </authorList>
    </citation>
    <scope>NUCLEOTIDE SEQUENCE [LARGE SCALE GENOMIC DNA]</scope>
    <source>
        <strain evidence="8 9">NCTC11997</strain>
    </source>
</reference>
<dbReference type="InterPro" id="IPR007864">
    <property type="entry name" value="UreE_C_dom"/>
</dbReference>
<dbReference type="InterPro" id="IPR012406">
    <property type="entry name" value="UreE"/>
</dbReference>
<comment type="subcellular location">
    <subcellularLocation>
        <location evidence="1 5">Cytoplasm</location>
    </subcellularLocation>
</comment>
<comment type="similarity">
    <text evidence="5">Belongs to the UreE family.</text>
</comment>
<keyword evidence="4 5" id="KW-0143">Chaperone</keyword>
<accession>A0A378XDE5</accession>
<dbReference type="Gene3D" id="3.30.70.790">
    <property type="entry name" value="UreE, C-terminal domain"/>
    <property type="match status" value="1"/>
</dbReference>
<dbReference type="GO" id="GO:0006457">
    <property type="term" value="P:protein folding"/>
    <property type="evidence" value="ECO:0007669"/>
    <property type="project" value="InterPro"/>
</dbReference>
<evidence type="ECO:0000313" key="7">
    <source>
        <dbReference type="EMBL" id="QPT40756.1"/>
    </source>
</evidence>
<evidence type="ECO:0000313" key="8">
    <source>
        <dbReference type="EMBL" id="SUA52646.1"/>
    </source>
</evidence>
<evidence type="ECO:0000256" key="2">
    <source>
        <dbReference type="ARBA" id="ARBA00022490"/>
    </source>
</evidence>
<name>A0A378XDE5_9BURK</name>
<dbReference type="GO" id="GO:0019627">
    <property type="term" value="P:urea metabolic process"/>
    <property type="evidence" value="ECO:0007669"/>
    <property type="project" value="InterPro"/>
</dbReference>
<dbReference type="SUPFAM" id="SSF69737">
    <property type="entry name" value="Urease metallochaperone UreE, C-terminal domain"/>
    <property type="match status" value="1"/>
</dbReference>
<dbReference type="CDD" id="cd00571">
    <property type="entry name" value="UreE"/>
    <property type="match status" value="1"/>
</dbReference>
<dbReference type="Pfam" id="PF02814">
    <property type="entry name" value="UreE_N"/>
    <property type="match status" value="1"/>
</dbReference>
<evidence type="ECO:0000256" key="3">
    <source>
        <dbReference type="ARBA" id="ARBA00022596"/>
    </source>
</evidence>
<dbReference type="RefSeq" id="WP_018575249.1">
    <property type="nucleotide sequence ID" value="NZ_CP065725.1"/>
</dbReference>
<dbReference type="Proteomes" id="UP000594903">
    <property type="component" value="Chromosome"/>
</dbReference>
<organism evidence="8 9">
    <name type="scientific">Oligella ureolytica</name>
    <dbReference type="NCBI Taxonomy" id="90244"/>
    <lineage>
        <taxon>Bacteria</taxon>
        <taxon>Pseudomonadati</taxon>
        <taxon>Pseudomonadota</taxon>
        <taxon>Betaproteobacteria</taxon>
        <taxon>Burkholderiales</taxon>
        <taxon>Alcaligenaceae</taxon>
        <taxon>Oligella</taxon>
    </lineage>
</organism>
<comment type="function">
    <text evidence="5">Involved in urease metallocenter assembly. Binds nickel. Probably functions as a nickel donor during metallocenter assembly.</text>
</comment>
<dbReference type="AlphaFoldDB" id="A0A378XDE5"/>
<dbReference type="SUPFAM" id="SSF69287">
    <property type="entry name" value="Urease metallochaperone UreE, N-terminal domain"/>
    <property type="match status" value="1"/>
</dbReference>
<proteinExistence type="inferred from homology"/>
<reference evidence="7 10" key="2">
    <citation type="submission" date="2020-12" db="EMBL/GenBank/DDBJ databases">
        <title>FDA dAtabase for Regulatory Grade micrObial Sequences (FDA-ARGOS): Supporting development and validation of Infectious Disease Dx tests.</title>
        <authorList>
            <person name="Sproer C."/>
            <person name="Gronow S."/>
            <person name="Severitt S."/>
            <person name="Schroder I."/>
            <person name="Tallon L."/>
            <person name="Sadzewicz L."/>
            <person name="Zhao X."/>
            <person name="Boylan J."/>
            <person name="Ott S."/>
            <person name="Bowen H."/>
            <person name="Vavikolanu K."/>
            <person name="Mehta A."/>
            <person name="Aluvathingal J."/>
            <person name="Nadendla S."/>
            <person name="Lowell S."/>
            <person name="Myers T."/>
            <person name="Yan Y."/>
            <person name="Sichtig H."/>
        </authorList>
    </citation>
    <scope>NUCLEOTIDE SEQUENCE [LARGE SCALE GENOMIC DNA]</scope>
    <source>
        <strain evidence="7 10">FDAARGOS_872</strain>
    </source>
</reference>
<feature type="domain" description="UreE urease accessory N-terminal" evidence="6">
    <location>
        <begin position="6"/>
        <end position="70"/>
    </location>
</feature>
<evidence type="ECO:0000313" key="9">
    <source>
        <dbReference type="Proteomes" id="UP000254603"/>
    </source>
</evidence>
<gene>
    <name evidence="8" type="primary">ureE_2</name>
    <name evidence="5" type="synonym">ureE</name>
    <name evidence="7" type="ORF">I6G29_04050</name>
    <name evidence="8" type="ORF">NCTC11997_00861</name>
</gene>
<dbReference type="GO" id="GO:0065003">
    <property type="term" value="P:protein-containing complex assembly"/>
    <property type="evidence" value="ECO:0007669"/>
    <property type="project" value="InterPro"/>
</dbReference>
<dbReference type="Gene3D" id="2.60.260.20">
    <property type="entry name" value="Urease metallochaperone UreE, N-terminal domain"/>
    <property type="match status" value="1"/>
</dbReference>
<dbReference type="SMART" id="SM00988">
    <property type="entry name" value="UreE_N"/>
    <property type="match status" value="1"/>
</dbReference>
<keyword evidence="10" id="KW-1185">Reference proteome</keyword>